<dbReference type="AlphaFoldDB" id="A0A5A8BXP3"/>
<evidence type="ECO:0000313" key="2">
    <source>
        <dbReference type="EMBL" id="KAA0145453.1"/>
    </source>
</evidence>
<geneLocation type="mitochondrion" evidence="2"/>
<dbReference type="PANTHER" id="PTHR12534">
    <property type="entry name" value="30S RIBOSOMAL PROTEIN S2 PROKARYOTIC AND ORGANELLAR"/>
    <property type="match status" value="1"/>
</dbReference>
<sequence>MKRLTVNQVKVKQFTYLRAQIGHRRRILDKTMNSYVAGNQQDISILNSIFILWSWERASQILTRVFLFRQKFVFLSTNKFIPNSWLNNFLEWHFQLKNNRYPHFLGYVGTNWYGGLLSNWSKLWAFVLLVFKDLLKKKHVSKTRHLLMKKLAGRISKGNQPAFPDFLFALTADKGLLHESDLIRLVSVGLVDSDKNMKSASISLIGNDDSFLLIEFMVRLIEQSFLVSSREEHELFYRILFKKLKKFIILNYEKKLI</sequence>
<protein>
    <recommendedName>
        <fullName evidence="4">Ribosomal protein S2</fullName>
    </recommendedName>
</protein>
<reference evidence="2 3" key="1">
    <citation type="submission" date="2019-07" db="EMBL/GenBank/DDBJ databases">
        <title>Genomes of Cafeteria roenbergensis.</title>
        <authorList>
            <person name="Fischer M.G."/>
            <person name="Hackl T."/>
            <person name="Roman M."/>
        </authorList>
    </citation>
    <scope>NUCLEOTIDE SEQUENCE [LARGE SCALE GENOMIC DNA]</scope>
    <source>
        <strain evidence="2 3">BVI</strain>
    </source>
</reference>
<proteinExistence type="inferred from homology"/>
<name>A0A5A8BXP3_CAFRO</name>
<keyword evidence="3" id="KW-1185">Reference proteome</keyword>
<evidence type="ECO:0000256" key="1">
    <source>
        <dbReference type="ARBA" id="ARBA00006242"/>
    </source>
</evidence>
<comment type="similarity">
    <text evidence="1">Belongs to the universal ribosomal protein uS2 family.</text>
</comment>
<dbReference type="PANTHER" id="PTHR12534:SF0">
    <property type="entry name" value="SMALL RIBOSOMAL SUBUNIT PROTEIN US2M"/>
    <property type="match status" value="1"/>
</dbReference>
<dbReference type="Proteomes" id="UP000323011">
    <property type="component" value="Mitochondrion MT"/>
</dbReference>
<dbReference type="SUPFAM" id="SSF52313">
    <property type="entry name" value="Ribosomal protein S2"/>
    <property type="match status" value="1"/>
</dbReference>
<comment type="caution">
    <text evidence="2">The sequence shown here is derived from an EMBL/GenBank/DDBJ whole genome shotgun (WGS) entry which is preliminary data.</text>
</comment>
<dbReference type="EMBL" id="VLTN01000170">
    <property type="protein sequence ID" value="KAA0145453.1"/>
    <property type="molecule type" value="Genomic_DNA"/>
</dbReference>
<dbReference type="InterPro" id="IPR001865">
    <property type="entry name" value="Ribosomal_uS2"/>
</dbReference>
<dbReference type="InterPro" id="IPR023591">
    <property type="entry name" value="Ribosomal_uS2_flav_dom_sf"/>
</dbReference>
<accession>A0A5A8BXP3</accession>
<dbReference type="Pfam" id="PF00318">
    <property type="entry name" value="Ribosomal_S2"/>
    <property type="match status" value="1"/>
</dbReference>
<dbReference type="InterPro" id="IPR005706">
    <property type="entry name" value="Ribosomal_uS2_bac/mit/plastid"/>
</dbReference>
<dbReference type="Gene3D" id="3.40.50.10490">
    <property type="entry name" value="Glucose-6-phosphate isomerase like protein, domain 1"/>
    <property type="match status" value="1"/>
</dbReference>
<gene>
    <name evidence="2" type="ORF">FNF29_10041</name>
</gene>
<dbReference type="GO" id="GO:0006412">
    <property type="term" value="P:translation"/>
    <property type="evidence" value="ECO:0007669"/>
    <property type="project" value="InterPro"/>
</dbReference>
<dbReference type="GO" id="GO:0005763">
    <property type="term" value="C:mitochondrial small ribosomal subunit"/>
    <property type="evidence" value="ECO:0007669"/>
    <property type="project" value="TreeGrafter"/>
</dbReference>
<organism evidence="2 3">
    <name type="scientific">Cafeteria roenbergensis</name>
    <name type="common">Marine flagellate</name>
    <dbReference type="NCBI Taxonomy" id="33653"/>
    <lineage>
        <taxon>Eukaryota</taxon>
        <taxon>Sar</taxon>
        <taxon>Stramenopiles</taxon>
        <taxon>Bigyra</taxon>
        <taxon>Opalozoa</taxon>
        <taxon>Bicosoecida</taxon>
        <taxon>Cafeteriaceae</taxon>
        <taxon>Cafeteria</taxon>
    </lineage>
</organism>
<evidence type="ECO:0008006" key="4">
    <source>
        <dbReference type="Google" id="ProtNLM"/>
    </source>
</evidence>
<keyword evidence="2" id="KW-0496">Mitochondrion</keyword>
<dbReference type="GO" id="GO:0003735">
    <property type="term" value="F:structural constituent of ribosome"/>
    <property type="evidence" value="ECO:0007669"/>
    <property type="project" value="InterPro"/>
</dbReference>
<evidence type="ECO:0000313" key="3">
    <source>
        <dbReference type="Proteomes" id="UP000323011"/>
    </source>
</evidence>